<dbReference type="RefSeq" id="WP_285577576.1">
    <property type="nucleotide sequence ID" value="NZ_BSDE01000008.1"/>
</dbReference>
<proteinExistence type="predicted"/>
<accession>A0ABQ5QIX9</accession>
<dbReference type="InterPro" id="IPR007848">
    <property type="entry name" value="Small_mtfrase_dom"/>
</dbReference>
<dbReference type="PANTHER" id="PTHR18895">
    <property type="entry name" value="HEMK METHYLTRANSFERASE"/>
    <property type="match status" value="1"/>
</dbReference>
<reference evidence="7 8" key="1">
    <citation type="journal article" date="2023" name="Antonie Van Leeuwenhoek">
        <title>Mesoterricola silvestris gen. nov., sp. nov., Mesoterricola sediminis sp. nov., Geothrix oryzae sp. nov., Geothrix edaphica sp. nov., Geothrix rubra sp. nov., and Geothrix limicola sp. nov., six novel members of Acidobacteriota isolated from soils.</title>
        <authorList>
            <person name="Itoh H."/>
            <person name="Sugisawa Y."/>
            <person name="Mise K."/>
            <person name="Xu Z."/>
            <person name="Kuniyasu M."/>
            <person name="Ushijima N."/>
            <person name="Kawano K."/>
            <person name="Kobayashi E."/>
            <person name="Shiratori Y."/>
            <person name="Masuda Y."/>
            <person name="Senoo K."/>
        </authorList>
    </citation>
    <scope>NUCLEOTIDE SEQUENCE [LARGE SCALE GENOMIC DNA]</scope>
    <source>
        <strain evidence="7 8">Red804</strain>
    </source>
</reference>
<keyword evidence="3" id="KW-0808">Transferase</keyword>
<keyword evidence="4" id="KW-0949">S-adenosyl-L-methionine</keyword>
<sequence>MEPTDLQQLKVQVATIIAHEAGSATESEAEKIIESARSRHPEAFSSLALEWAAKRAEGAPLGLITGREHFLGIDLLARKDVLAPREETEILGKEVLGVLQSLAQEDPERELRMIDMGCGSGNLACAVAAAIPRLRVWASDITASCAELTRANAAHLGLQGRIEVSQGDLFAPLANLGLEGTMDLVVMNPPYIPTASLEKSHAGLLQHEPREAFDGGPYGVSILTRLLQEAPPFLKKDGHLLFEFGLGQARIVQALVERKQLYSDFRFAMDGHGDARAIILRL</sequence>
<evidence type="ECO:0000256" key="4">
    <source>
        <dbReference type="ARBA" id="ARBA00022691"/>
    </source>
</evidence>
<dbReference type="EMBL" id="BSDE01000008">
    <property type="protein sequence ID" value="GLH74842.1"/>
    <property type="molecule type" value="Genomic_DNA"/>
</dbReference>
<dbReference type="NCBIfam" id="TIGR00536">
    <property type="entry name" value="hemK_fam"/>
    <property type="match status" value="1"/>
</dbReference>
<dbReference type="InterPro" id="IPR029063">
    <property type="entry name" value="SAM-dependent_MTases_sf"/>
</dbReference>
<dbReference type="PROSITE" id="PS00092">
    <property type="entry name" value="N6_MTASE"/>
    <property type="match status" value="1"/>
</dbReference>
<protein>
    <recommendedName>
        <fullName evidence="1">peptide chain release factor N(5)-glutamine methyltransferase</fullName>
        <ecNumber evidence="1">2.1.1.297</ecNumber>
    </recommendedName>
</protein>
<dbReference type="InterPro" id="IPR004556">
    <property type="entry name" value="HemK-like"/>
</dbReference>
<dbReference type="Gene3D" id="3.40.50.150">
    <property type="entry name" value="Vaccinia Virus protein VP39"/>
    <property type="match status" value="1"/>
</dbReference>
<dbReference type="GO" id="GO:0008168">
    <property type="term" value="F:methyltransferase activity"/>
    <property type="evidence" value="ECO:0007669"/>
    <property type="project" value="UniProtKB-KW"/>
</dbReference>
<dbReference type="PANTHER" id="PTHR18895:SF74">
    <property type="entry name" value="MTRF1L RELEASE FACTOR GLUTAMINE METHYLTRANSFERASE"/>
    <property type="match status" value="1"/>
</dbReference>
<evidence type="ECO:0000313" key="8">
    <source>
        <dbReference type="Proteomes" id="UP001165069"/>
    </source>
</evidence>
<comment type="caution">
    <text evidence="7">The sequence shown here is derived from an EMBL/GenBank/DDBJ whole genome shotgun (WGS) entry which is preliminary data.</text>
</comment>
<name>A0ABQ5QIX9_9BACT</name>
<dbReference type="CDD" id="cd02440">
    <property type="entry name" value="AdoMet_MTases"/>
    <property type="match status" value="1"/>
</dbReference>
<comment type="catalytic activity">
    <reaction evidence="5">
        <text>L-glutaminyl-[peptide chain release factor] + S-adenosyl-L-methionine = N(5)-methyl-L-glutaminyl-[peptide chain release factor] + S-adenosyl-L-homocysteine + H(+)</text>
        <dbReference type="Rhea" id="RHEA:42896"/>
        <dbReference type="Rhea" id="RHEA-COMP:10271"/>
        <dbReference type="Rhea" id="RHEA-COMP:10272"/>
        <dbReference type="ChEBI" id="CHEBI:15378"/>
        <dbReference type="ChEBI" id="CHEBI:30011"/>
        <dbReference type="ChEBI" id="CHEBI:57856"/>
        <dbReference type="ChEBI" id="CHEBI:59789"/>
        <dbReference type="ChEBI" id="CHEBI:61891"/>
        <dbReference type="EC" id="2.1.1.297"/>
    </reaction>
</comment>
<dbReference type="Proteomes" id="UP001165069">
    <property type="component" value="Unassembled WGS sequence"/>
</dbReference>
<dbReference type="Pfam" id="PF05175">
    <property type="entry name" value="MTS"/>
    <property type="match status" value="1"/>
</dbReference>
<evidence type="ECO:0000256" key="3">
    <source>
        <dbReference type="ARBA" id="ARBA00022679"/>
    </source>
</evidence>
<keyword evidence="2 7" id="KW-0489">Methyltransferase</keyword>
<evidence type="ECO:0000256" key="1">
    <source>
        <dbReference type="ARBA" id="ARBA00012771"/>
    </source>
</evidence>
<dbReference type="InterPro" id="IPR002052">
    <property type="entry name" value="DNA_methylase_N6_adenine_CS"/>
</dbReference>
<dbReference type="EC" id="2.1.1.297" evidence="1"/>
<dbReference type="SUPFAM" id="SSF53335">
    <property type="entry name" value="S-adenosyl-L-methionine-dependent methyltransferases"/>
    <property type="match status" value="1"/>
</dbReference>
<organism evidence="7 8">
    <name type="scientific">Geothrix limicola</name>
    <dbReference type="NCBI Taxonomy" id="2927978"/>
    <lineage>
        <taxon>Bacteria</taxon>
        <taxon>Pseudomonadati</taxon>
        <taxon>Acidobacteriota</taxon>
        <taxon>Holophagae</taxon>
        <taxon>Holophagales</taxon>
        <taxon>Holophagaceae</taxon>
        <taxon>Geothrix</taxon>
    </lineage>
</organism>
<evidence type="ECO:0000313" key="7">
    <source>
        <dbReference type="EMBL" id="GLH74842.1"/>
    </source>
</evidence>
<gene>
    <name evidence="7" type="ORF">GETHLI_33440</name>
</gene>
<dbReference type="InterPro" id="IPR050320">
    <property type="entry name" value="N5-glutamine_MTase"/>
</dbReference>
<feature type="domain" description="Methyltransferase small" evidence="6">
    <location>
        <begin position="105"/>
        <end position="192"/>
    </location>
</feature>
<keyword evidence="8" id="KW-1185">Reference proteome</keyword>
<evidence type="ECO:0000256" key="2">
    <source>
        <dbReference type="ARBA" id="ARBA00022603"/>
    </source>
</evidence>
<dbReference type="GO" id="GO:0032259">
    <property type="term" value="P:methylation"/>
    <property type="evidence" value="ECO:0007669"/>
    <property type="project" value="UniProtKB-KW"/>
</dbReference>
<evidence type="ECO:0000259" key="6">
    <source>
        <dbReference type="Pfam" id="PF05175"/>
    </source>
</evidence>
<evidence type="ECO:0000256" key="5">
    <source>
        <dbReference type="ARBA" id="ARBA00048391"/>
    </source>
</evidence>